<dbReference type="RefSeq" id="WP_245824478.1">
    <property type="nucleotide sequence ID" value="NZ_FWFQ01000006.1"/>
</dbReference>
<proteinExistence type="predicted"/>
<sequence length="139" mass="15294">MSDAEQPEMQAAESSWFGADAATFGDRLAGAREAMGMSQGDLAKRLGVKLKTIRVWEEDLQEPRANKLQMLSGVLNVSMRWLLTGEGEGLSGPVEEAEIPFEVSDLLAELRQLKAEMSRSAEKLAMLEKRLRATLKGPM</sequence>
<evidence type="ECO:0000313" key="4">
    <source>
        <dbReference type="Proteomes" id="UP000193409"/>
    </source>
</evidence>
<name>A0A1Y5RVL9_9RHOB</name>
<dbReference type="Proteomes" id="UP000193409">
    <property type="component" value="Unassembled WGS sequence"/>
</dbReference>
<feature type="domain" description="HTH cro/C1-type" evidence="2">
    <location>
        <begin position="28"/>
        <end position="82"/>
    </location>
</feature>
<feature type="coiled-coil region" evidence="1">
    <location>
        <begin position="103"/>
        <end position="130"/>
    </location>
</feature>
<evidence type="ECO:0000256" key="1">
    <source>
        <dbReference type="SAM" id="Coils"/>
    </source>
</evidence>
<dbReference type="InterPro" id="IPR010982">
    <property type="entry name" value="Lambda_DNA-bd_dom_sf"/>
</dbReference>
<keyword evidence="1" id="KW-0175">Coiled coil</keyword>
<gene>
    <name evidence="3" type="ORF">PSA7680_01160</name>
</gene>
<evidence type="ECO:0000259" key="2">
    <source>
        <dbReference type="PROSITE" id="PS50943"/>
    </source>
</evidence>
<dbReference type="GO" id="GO:0003677">
    <property type="term" value="F:DNA binding"/>
    <property type="evidence" value="ECO:0007669"/>
    <property type="project" value="InterPro"/>
</dbReference>
<dbReference type="Pfam" id="PF01381">
    <property type="entry name" value="HTH_3"/>
    <property type="match status" value="1"/>
</dbReference>
<dbReference type="PROSITE" id="PS50943">
    <property type="entry name" value="HTH_CROC1"/>
    <property type="match status" value="1"/>
</dbReference>
<dbReference type="Gene3D" id="1.10.260.40">
    <property type="entry name" value="lambda repressor-like DNA-binding domains"/>
    <property type="match status" value="1"/>
</dbReference>
<dbReference type="AlphaFoldDB" id="A0A1Y5RVL9"/>
<protein>
    <submittedName>
        <fullName evidence="3">Transcriptional repressor DicA</fullName>
    </submittedName>
</protein>
<dbReference type="SMART" id="SM00530">
    <property type="entry name" value="HTH_XRE"/>
    <property type="match status" value="1"/>
</dbReference>
<organism evidence="3 4">
    <name type="scientific">Pseudoruegeria aquimaris</name>
    <dbReference type="NCBI Taxonomy" id="393663"/>
    <lineage>
        <taxon>Bacteria</taxon>
        <taxon>Pseudomonadati</taxon>
        <taxon>Pseudomonadota</taxon>
        <taxon>Alphaproteobacteria</taxon>
        <taxon>Rhodobacterales</taxon>
        <taxon>Roseobacteraceae</taxon>
        <taxon>Pseudoruegeria</taxon>
    </lineage>
</organism>
<dbReference type="CDD" id="cd00093">
    <property type="entry name" value="HTH_XRE"/>
    <property type="match status" value="1"/>
</dbReference>
<accession>A0A1Y5RVL9</accession>
<evidence type="ECO:0000313" key="3">
    <source>
        <dbReference type="EMBL" id="SLN26570.1"/>
    </source>
</evidence>
<dbReference type="InterPro" id="IPR001387">
    <property type="entry name" value="Cro/C1-type_HTH"/>
</dbReference>
<dbReference type="EMBL" id="FWFQ01000006">
    <property type="protein sequence ID" value="SLN26570.1"/>
    <property type="molecule type" value="Genomic_DNA"/>
</dbReference>
<reference evidence="3 4" key="1">
    <citation type="submission" date="2017-03" db="EMBL/GenBank/DDBJ databases">
        <authorList>
            <person name="Afonso C.L."/>
            <person name="Miller P.J."/>
            <person name="Scott M.A."/>
            <person name="Spackman E."/>
            <person name="Goraichik I."/>
            <person name="Dimitrov K.M."/>
            <person name="Suarez D.L."/>
            <person name="Swayne D.E."/>
        </authorList>
    </citation>
    <scope>NUCLEOTIDE SEQUENCE [LARGE SCALE GENOMIC DNA]</scope>
    <source>
        <strain evidence="3 4">CECT 7680</strain>
    </source>
</reference>
<dbReference type="SUPFAM" id="SSF47413">
    <property type="entry name" value="lambda repressor-like DNA-binding domains"/>
    <property type="match status" value="1"/>
</dbReference>
<keyword evidence="4" id="KW-1185">Reference proteome</keyword>